<organism evidence="10 11">
    <name type="scientific">Owenia fusiformis</name>
    <name type="common">Polychaete worm</name>
    <dbReference type="NCBI Taxonomy" id="6347"/>
    <lineage>
        <taxon>Eukaryota</taxon>
        <taxon>Metazoa</taxon>
        <taxon>Spiralia</taxon>
        <taxon>Lophotrochozoa</taxon>
        <taxon>Annelida</taxon>
        <taxon>Polychaeta</taxon>
        <taxon>Sedentaria</taxon>
        <taxon>Canalipalpata</taxon>
        <taxon>Sabellida</taxon>
        <taxon>Oweniida</taxon>
        <taxon>Oweniidae</taxon>
        <taxon>Owenia</taxon>
    </lineage>
</organism>
<keyword evidence="7" id="KW-0333">Golgi apparatus</keyword>
<evidence type="ECO:0000256" key="9">
    <source>
        <dbReference type="ARBA" id="ARBA00023180"/>
    </source>
</evidence>
<evidence type="ECO:0000313" key="11">
    <source>
        <dbReference type="Proteomes" id="UP000749559"/>
    </source>
</evidence>
<dbReference type="InterPro" id="IPR005331">
    <property type="entry name" value="Sulfotransferase"/>
</dbReference>
<dbReference type="Pfam" id="PF03567">
    <property type="entry name" value="Sulfotransfer_2"/>
    <property type="match status" value="1"/>
</dbReference>
<dbReference type="InterPro" id="IPR007734">
    <property type="entry name" value="Heparan_SO4_2-O-STrfase"/>
</dbReference>
<keyword evidence="6" id="KW-1133">Transmembrane helix</keyword>
<evidence type="ECO:0000256" key="4">
    <source>
        <dbReference type="ARBA" id="ARBA00022692"/>
    </source>
</evidence>
<keyword evidence="3" id="KW-0808">Transferase</keyword>
<evidence type="ECO:0000256" key="7">
    <source>
        <dbReference type="ARBA" id="ARBA00023034"/>
    </source>
</evidence>
<evidence type="ECO:0000256" key="3">
    <source>
        <dbReference type="ARBA" id="ARBA00022679"/>
    </source>
</evidence>
<keyword evidence="5" id="KW-0735">Signal-anchor</keyword>
<evidence type="ECO:0000313" key="10">
    <source>
        <dbReference type="EMBL" id="CAH1802871.1"/>
    </source>
</evidence>
<evidence type="ECO:0000256" key="1">
    <source>
        <dbReference type="ARBA" id="ARBA00004323"/>
    </source>
</evidence>
<comment type="similarity">
    <text evidence="2">Belongs to the sulfotransferase 3 family.</text>
</comment>
<dbReference type="InterPro" id="IPR027417">
    <property type="entry name" value="P-loop_NTPase"/>
</dbReference>
<dbReference type="EMBL" id="CAIIXF020000148">
    <property type="protein sequence ID" value="CAH1802871.1"/>
    <property type="molecule type" value="Genomic_DNA"/>
</dbReference>
<evidence type="ECO:0000256" key="8">
    <source>
        <dbReference type="ARBA" id="ARBA00023136"/>
    </source>
</evidence>
<keyword evidence="4" id="KW-0812">Transmembrane</keyword>
<dbReference type="PANTHER" id="PTHR12129">
    <property type="entry name" value="HEPARAN SULFATE 2-O-SULFOTRANSFERASE"/>
    <property type="match status" value="1"/>
</dbReference>
<comment type="subcellular location">
    <subcellularLocation>
        <location evidence="1">Golgi apparatus membrane</location>
        <topology evidence="1">Single-pass type II membrane protein</topology>
    </subcellularLocation>
</comment>
<evidence type="ECO:0000256" key="6">
    <source>
        <dbReference type="ARBA" id="ARBA00022989"/>
    </source>
</evidence>
<dbReference type="AlphaFoldDB" id="A0A8J1XSJ7"/>
<sequence length="431" mass="50596">MHTKCVYLVALALIIYSSIYMYILKRINCNKQMRKETLKSSLPWDMGNRKTIVTKEGTNERQETKAVTQEGTDVTHERLDVTKEVSYMLQGLDVAQKELDGTKKEYITVSQEDTIATTEVSKPTAVRYKPSLPPVLSICEISPDTMGEHNHRNITDLETNTTLIMYNRVPKCGSTTMDYFLKHLSKKNIFFYKRSTEYNHWRLDTQKLEKFIKSIKDKVHRMYPCDKFVYDRHIHYIDFTMFGIGQPLYFNIIRDPVERARSHYYHNRLKKDTKRMRQYSAFQKNQTFEDCISESLENMRDLGLCDANPMFYVEWFCGQDSRCLTDKDFAMTTAKKHIDEHVLVGLTEEFTYTLEALEKLLPEFFAGFSEIQAGLVINLNTGLNKLKNETVSPDFVDSMKTKMKYSYEIYGYVKQKFHLTLQRLNITKSRT</sequence>
<gene>
    <name evidence="10" type="ORF">OFUS_LOCUS26512</name>
</gene>
<evidence type="ECO:0000256" key="2">
    <source>
        <dbReference type="ARBA" id="ARBA00010569"/>
    </source>
</evidence>
<dbReference type="GO" id="GO:0008146">
    <property type="term" value="F:sulfotransferase activity"/>
    <property type="evidence" value="ECO:0007669"/>
    <property type="project" value="InterPro"/>
</dbReference>
<comment type="caution">
    <text evidence="10">The sequence shown here is derived from an EMBL/GenBank/DDBJ whole genome shotgun (WGS) entry which is preliminary data.</text>
</comment>
<accession>A0A8J1XSJ7</accession>
<keyword evidence="9" id="KW-0325">Glycoprotein</keyword>
<dbReference type="GO" id="GO:0000139">
    <property type="term" value="C:Golgi membrane"/>
    <property type="evidence" value="ECO:0007669"/>
    <property type="project" value="UniProtKB-SubCell"/>
</dbReference>
<keyword evidence="11" id="KW-1185">Reference proteome</keyword>
<dbReference type="Gene3D" id="3.40.50.300">
    <property type="entry name" value="P-loop containing nucleotide triphosphate hydrolases"/>
    <property type="match status" value="1"/>
</dbReference>
<keyword evidence="8" id="KW-0472">Membrane</keyword>
<proteinExistence type="inferred from homology"/>
<reference evidence="10" key="1">
    <citation type="submission" date="2022-03" db="EMBL/GenBank/DDBJ databases">
        <authorList>
            <person name="Martin C."/>
        </authorList>
    </citation>
    <scope>NUCLEOTIDE SEQUENCE</scope>
</reference>
<dbReference type="PANTHER" id="PTHR12129:SF15">
    <property type="entry name" value="URONYL 2-SULFOTRANSFERASE"/>
    <property type="match status" value="1"/>
</dbReference>
<evidence type="ECO:0000256" key="5">
    <source>
        <dbReference type="ARBA" id="ARBA00022968"/>
    </source>
</evidence>
<dbReference type="OrthoDB" id="10019582at2759"/>
<dbReference type="SUPFAM" id="SSF52540">
    <property type="entry name" value="P-loop containing nucleoside triphosphate hydrolases"/>
    <property type="match status" value="1"/>
</dbReference>
<name>A0A8J1XSJ7_OWEFU</name>
<protein>
    <submittedName>
        <fullName evidence="10">Uncharacterized protein</fullName>
    </submittedName>
</protein>
<dbReference type="Proteomes" id="UP000749559">
    <property type="component" value="Unassembled WGS sequence"/>
</dbReference>